<keyword evidence="10" id="KW-0804">Transcription</keyword>
<dbReference type="AlphaFoldDB" id="A0A1I0AUB4"/>
<dbReference type="InterPro" id="IPR000524">
    <property type="entry name" value="Tscrpt_reg_HTH_GntR"/>
</dbReference>
<evidence type="ECO:0000313" key="12">
    <source>
        <dbReference type="EMBL" id="SES97780.1"/>
    </source>
</evidence>
<dbReference type="GO" id="GO:0030170">
    <property type="term" value="F:pyridoxal phosphate binding"/>
    <property type="evidence" value="ECO:0007669"/>
    <property type="project" value="InterPro"/>
</dbReference>
<keyword evidence="9 12" id="KW-0238">DNA-binding</keyword>
<keyword evidence="8" id="KW-0805">Transcription regulation</keyword>
<dbReference type="Gene3D" id="1.10.10.10">
    <property type="entry name" value="Winged helix-like DNA-binding domain superfamily/Winged helix DNA-binding domain"/>
    <property type="match status" value="1"/>
</dbReference>
<dbReference type="SUPFAM" id="SSF46785">
    <property type="entry name" value="Winged helix' DNA-binding domain"/>
    <property type="match status" value="1"/>
</dbReference>
<dbReference type="InterPro" id="IPR036390">
    <property type="entry name" value="WH_DNA-bd_sf"/>
</dbReference>
<dbReference type="PANTHER" id="PTHR46577:SF1">
    <property type="entry name" value="HTH-TYPE TRANSCRIPTIONAL REGULATORY PROTEIN GABR"/>
    <property type="match status" value="1"/>
</dbReference>
<organism evidence="12 13">
    <name type="scientific">Natronincola peptidivorans</name>
    <dbReference type="NCBI Taxonomy" id="426128"/>
    <lineage>
        <taxon>Bacteria</taxon>
        <taxon>Bacillati</taxon>
        <taxon>Bacillota</taxon>
        <taxon>Clostridia</taxon>
        <taxon>Peptostreptococcales</taxon>
        <taxon>Natronincolaceae</taxon>
        <taxon>Natronincola</taxon>
    </lineage>
</organism>
<dbReference type="CDD" id="cd00609">
    <property type="entry name" value="AAT_like"/>
    <property type="match status" value="1"/>
</dbReference>
<evidence type="ECO:0000256" key="3">
    <source>
        <dbReference type="ARBA" id="ARBA00007441"/>
    </source>
</evidence>
<comment type="subunit">
    <text evidence="4">Homodimer.</text>
</comment>
<accession>A0A1I0AUB4</accession>
<dbReference type="CDD" id="cd07377">
    <property type="entry name" value="WHTH_GntR"/>
    <property type="match status" value="1"/>
</dbReference>
<dbReference type="PANTHER" id="PTHR46577">
    <property type="entry name" value="HTH-TYPE TRANSCRIPTIONAL REGULATORY PROTEIN GABR"/>
    <property type="match status" value="1"/>
</dbReference>
<dbReference type="InterPro" id="IPR015424">
    <property type="entry name" value="PyrdxlP-dep_Trfase"/>
</dbReference>
<gene>
    <name evidence="12" type="ORF">SAMN05660297_01076</name>
</gene>
<dbReference type="Proteomes" id="UP000199568">
    <property type="component" value="Unassembled WGS sequence"/>
</dbReference>
<dbReference type="InterPro" id="IPR051446">
    <property type="entry name" value="HTH_trans_reg/aminotransferase"/>
</dbReference>
<evidence type="ECO:0000259" key="11">
    <source>
        <dbReference type="PROSITE" id="PS50949"/>
    </source>
</evidence>
<dbReference type="Gene3D" id="3.90.1150.10">
    <property type="entry name" value="Aspartate Aminotransferase, domain 1"/>
    <property type="match status" value="1"/>
</dbReference>
<evidence type="ECO:0000256" key="1">
    <source>
        <dbReference type="ARBA" id="ARBA00001933"/>
    </source>
</evidence>
<dbReference type="GO" id="GO:0008483">
    <property type="term" value="F:transaminase activity"/>
    <property type="evidence" value="ECO:0007669"/>
    <property type="project" value="UniProtKB-KW"/>
</dbReference>
<reference evidence="12 13" key="1">
    <citation type="submission" date="2016-10" db="EMBL/GenBank/DDBJ databases">
        <authorList>
            <person name="de Groot N.N."/>
        </authorList>
    </citation>
    <scope>NUCLEOTIDE SEQUENCE [LARGE SCALE GENOMIC DNA]</scope>
    <source>
        <strain evidence="12 13">DSM 18979</strain>
    </source>
</reference>
<evidence type="ECO:0000256" key="8">
    <source>
        <dbReference type="ARBA" id="ARBA00023015"/>
    </source>
</evidence>
<dbReference type="GO" id="GO:0003700">
    <property type="term" value="F:DNA-binding transcription factor activity"/>
    <property type="evidence" value="ECO:0007669"/>
    <property type="project" value="InterPro"/>
</dbReference>
<name>A0A1I0AUB4_9FIRM</name>
<dbReference type="Pfam" id="PF00392">
    <property type="entry name" value="GntR"/>
    <property type="match status" value="1"/>
</dbReference>
<dbReference type="PRINTS" id="PR00035">
    <property type="entry name" value="HTHGNTR"/>
</dbReference>
<dbReference type="InterPro" id="IPR015421">
    <property type="entry name" value="PyrdxlP-dep_Trfase_major"/>
</dbReference>
<evidence type="ECO:0000256" key="9">
    <source>
        <dbReference type="ARBA" id="ARBA00023125"/>
    </source>
</evidence>
<dbReference type="STRING" id="426128.SAMN05660297_01076"/>
<dbReference type="EMBL" id="FOHU01000003">
    <property type="protein sequence ID" value="SES97780.1"/>
    <property type="molecule type" value="Genomic_DNA"/>
</dbReference>
<keyword evidence="6 12" id="KW-0808">Transferase</keyword>
<dbReference type="InterPro" id="IPR036388">
    <property type="entry name" value="WH-like_DNA-bd_sf"/>
</dbReference>
<evidence type="ECO:0000256" key="4">
    <source>
        <dbReference type="ARBA" id="ARBA00011738"/>
    </source>
</evidence>
<comment type="similarity">
    <text evidence="3">Belongs to the class-I pyridoxal-phosphate-dependent aminotransferase family.</text>
</comment>
<proteinExistence type="inferred from homology"/>
<feature type="domain" description="HTH gntR-type" evidence="11">
    <location>
        <begin position="11"/>
        <end position="79"/>
    </location>
</feature>
<evidence type="ECO:0000256" key="10">
    <source>
        <dbReference type="ARBA" id="ARBA00023163"/>
    </source>
</evidence>
<dbReference type="InterPro" id="IPR015422">
    <property type="entry name" value="PyrdxlP-dep_Trfase_small"/>
</dbReference>
<dbReference type="Pfam" id="PF00155">
    <property type="entry name" value="Aminotran_1_2"/>
    <property type="match status" value="1"/>
</dbReference>
<dbReference type="OrthoDB" id="9802328at2"/>
<evidence type="ECO:0000256" key="7">
    <source>
        <dbReference type="ARBA" id="ARBA00022898"/>
    </source>
</evidence>
<sequence>MTIIINRNCSTPIYLQIKNQIQQRILSGELSDDYVLLSERNLAKQLKVDRSTVVKAYMELKADGLVESFVGKGTVVLPQLTKDMEFDKIYTPKIHWNQMINQDTDLEHHDLIAKIMEATQYRKIISFAGGIPASNTYPIEIFKNIQNQCMDKYKEKLFMPTSIYGCMELRNSIKNHLESRGINAATKEIMITSGSQQGIYYFAKLFIEAGDVVLMEEPTYLGAIEIFKAAKGKVIGVPIDKEGIKTDVLENLLLRYRPKFIYLQSSFQNPSGVTLSMKRRKELLKLAYFYQIPILEDDGYGEINFSENRLPSLKALDKSDYVVYLGTFSKALSLGMRIGWVAANEFIINKFSKFKQITDFHSNTMTQYMLSEFLNGGYYQQHIKKIIEEYKSKRDLMCTEILKYKVDGLQFSIPEGGYFLWCKLPENVRLTILMNQAIKEGVMFMPPDPFYCNGSIGDTYIRLNYTYPTREEIKKGVKALMEAIKKSRITTYAEGKSRTNDRNPII</sequence>
<keyword evidence="13" id="KW-1185">Reference proteome</keyword>
<dbReference type="Gene3D" id="3.40.640.10">
    <property type="entry name" value="Type I PLP-dependent aspartate aminotransferase-like (Major domain)"/>
    <property type="match status" value="1"/>
</dbReference>
<keyword evidence="7" id="KW-0663">Pyridoxal phosphate</keyword>
<keyword evidence="5 12" id="KW-0032">Aminotransferase</keyword>
<dbReference type="SUPFAM" id="SSF53383">
    <property type="entry name" value="PLP-dependent transferases"/>
    <property type="match status" value="1"/>
</dbReference>
<dbReference type="RefSeq" id="WP_090440422.1">
    <property type="nucleotide sequence ID" value="NZ_FOHU01000003.1"/>
</dbReference>
<evidence type="ECO:0000256" key="5">
    <source>
        <dbReference type="ARBA" id="ARBA00022576"/>
    </source>
</evidence>
<dbReference type="InterPro" id="IPR004839">
    <property type="entry name" value="Aminotransferase_I/II_large"/>
</dbReference>
<protein>
    <submittedName>
        <fullName evidence="12">DNA-binding transcriptional regulator, MocR family, contains an aminotransferase domain</fullName>
    </submittedName>
</protein>
<evidence type="ECO:0000256" key="2">
    <source>
        <dbReference type="ARBA" id="ARBA00005384"/>
    </source>
</evidence>
<comment type="similarity">
    <text evidence="2">In the C-terminal section; belongs to the class-I pyridoxal-phosphate-dependent aminotransferase family.</text>
</comment>
<evidence type="ECO:0000256" key="6">
    <source>
        <dbReference type="ARBA" id="ARBA00022679"/>
    </source>
</evidence>
<dbReference type="FunFam" id="3.40.640.10:FF:000053">
    <property type="entry name" value="Aminotransferase, class I"/>
    <property type="match status" value="1"/>
</dbReference>
<evidence type="ECO:0000313" key="13">
    <source>
        <dbReference type="Proteomes" id="UP000199568"/>
    </source>
</evidence>
<dbReference type="GO" id="GO:0003677">
    <property type="term" value="F:DNA binding"/>
    <property type="evidence" value="ECO:0007669"/>
    <property type="project" value="UniProtKB-KW"/>
</dbReference>
<comment type="cofactor">
    <cofactor evidence="1">
        <name>pyridoxal 5'-phosphate</name>
        <dbReference type="ChEBI" id="CHEBI:597326"/>
    </cofactor>
</comment>
<dbReference type="PROSITE" id="PS50949">
    <property type="entry name" value="HTH_GNTR"/>
    <property type="match status" value="1"/>
</dbReference>
<dbReference type="SMART" id="SM00345">
    <property type="entry name" value="HTH_GNTR"/>
    <property type="match status" value="1"/>
</dbReference>